<feature type="compositionally biased region" description="Acidic residues" evidence="1">
    <location>
        <begin position="42"/>
        <end position="55"/>
    </location>
</feature>
<evidence type="ECO:0000256" key="1">
    <source>
        <dbReference type="SAM" id="MobiDB-lite"/>
    </source>
</evidence>
<evidence type="ECO:0000313" key="4">
    <source>
        <dbReference type="Proteomes" id="UP000002630"/>
    </source>
</evidence>
<accession>D7FJ41</accession>
<keyword evidence="4" id="KW-1185">Reference proteome</keyword>
<feature type="region of interest" description="Disordered" evidence="1">
    <location>
        <begin position="36"/>
        <end position="55"/>
    </location>
</feature>
<evidence type="ECO:0000256" key="2">
    <source>
        <dbReference type="SAM" id="Phobius"/>
    </source>
</evidence>
<dbReference type="Proteomes" id="UP000002630">
    <property type="component" value="Linkage Group LG04"/>
</dbReference>
<proteinExistence type="predicted"/>
<evidence type="ECO:0000313" key="3">
    <source>
        <dbReference type="EMBL" id="CBJ28951.1"/>
    </source>
</evidence>
<gene>
    <name evidence="3" type="ORF">Esi_0127_0018</name>
</gene>
<protein>
    <submittedName>
        <fullName evidence="3">Uncharacterized protein</fullName>
    </submittedName>
</protein>
<organism evidence="3 4">
    <name type="scientific">Ectocarpus siliculosus</name>
    <name type="common">Brown alga</name>
    <name type="synonym">Conferva siliculosa</name>
    <dbReference type="NCBI Taxonomy" id="2880"/>
    <lineage>
        <taxon>Eukaryota</taxon>
        <taxon>Sar</taxon>
        <taxon>Stramenopiles</taxon>
        <taxon>Ochrophyta</taxon>
        <taxon>PX clade</taxon>
        <taxon>Phaeophyceae</taxon>
        <taxon>Ectocarpales</taxon>
        <taxon>Ectocarpaceae</taxon>
        <taxon>Ectocarpus</taxon>
    </lineage>
</organism>
<feature type="compositionally biased region" description="Basic and acidic residues" evidence="1">
    <location>
        <begin position="12"/>
        <end position="31"/>
    </location>
</feature>
<dbReference type="EMBL" id="FN647916">
    <property type="protein sequence ID" value="CBJ28951.1"/>
    <property type="molecule type" value="Genomic_DNA"/>
</dbReference>
<sequence length="435" mass="47940">MNLSVFGWGGDNEAKRKAKQEAEDAEARDALRKAREERLERELEESGAAEEAENVGDDKTAGGILVSMAKPAEPVRQVALLSDKRLWLDVVEPFFASVSLAISSLYPLWHTLRGMFGLSLLFYGEDFATLAFHIVVFRISGWKKAAKSKDELVAYYKKARQTMTKAAKDVRASAAIIARKDRLVARKEEMMAEKKRLHAIGRVSAEEARAFIDKYRNDIEIIAREQEVLAETSSSILAIKGALSFKKLAASVNSLYAAVITSITASTFKRAGQLTLALTCGGLIKRALFDLLGPVIDPIGYQIELETYVANIMRGPANLYITLAGYVSSASVFFHFFVDPQQALTITFVLLGARVVTDYIVAALNPVRWRFGMSKKLDNMPISAVIYLLLASLGFIFHGNAGLVGDFACKPFIAFLGLLNKGLNHFQATTITYFS</sequence>
<reference evidence="3 4" key="1">
    <citation type="journal article" date="2010" name="Nature">
        <title>The Ectocarpus genome and the independent evolution of multicellularity in brown algae.</title>
        <authorList>
            <person name="Cock J.M."/>
            <person name="Sterck L."/>
            <person name="Rouze P."/>
            <person name="Scornet D."/>
            <person name="Allen A.E."/>
            <person name="Amoutzias G."/>
            <person name="Anthouard V."/>
            <person name="Artiguenave F."/>
            <person name="Aury J.M."/>
            <person name="Badger J.H."/>
            <person name="Beszteri B."/>
            <person name="Billiau K."/>
            <person name="Bonnet E."/>
            <person name="Bothwell J.H."/>
            <person name="Bowler C."/>
            <person name="Boyen C."/>
            <person name="Brownlee C."/>
            <person name="Carrano C.J."/>
            <person name="Charrier B."/>
            <person name="Cho G.Y."/>
            <person name="Coelho S.M."/>
            <person name="Collen J."/>
            <person name="Corre E."/>
            <person name="Da Silva C."/>
            <person name="Delage L."/>
            <person name="Delaroque N."/>
            <person name="Dittami S.M."/>
            <person name="Doulbeau S."/>
            <person name="Elias M."/>
            <person name="Farnham G."/>
            <person name="Gachon C.M."/>
            <person name="Gschloessl B."/>
            <person name="Heesch S."/>
            <person name="Jabbari K."/>
            <person name="Jubin C."/>
            <person name="Kawai H."/>
            <person name="Kimura K."/>
            <person name="Kloareg B."/>
            <person name="Kupper F.C."/>
            <person name="Lang D."/>
            <person name="Le Bail A."/>
            <person name="Leblanc C."/>
            <person name="Lerouge P."/>
            <person name="Lohr M."/>
            <person name="Lopez P.J."/>
            <person name="Martens C."/>
            <person name="Maumus F."/>
            <person name="Michel G."/>
            <person name="Miranda-Saavedra D."/>
            <person name="Morales J."/>
            <person name="Moreau H."/>
            <person name="Motomura T."/>
            <person name="Nagasato C."/>
            <person name="Napoli C.A."/>
            <person name="Nelson D.R."/>
            <person name="Nyvall-Collen P."/>
            <person name="Peters A.F."/>
            <person name="Pommier C."/>
            <person name="Potin P."/>
            <person name="Poulain J."/>
            <person name="Quesneville H."/>
            <person name="Read B."/>
            <person name="Rensing S.A."/>
            <person name="Ritter A."/>
            <person name="Rousvoal S."/>
            <person name="Samanta M."/>
            <person name="Samson G."/>
            <person name="Schroeder D.C."/>
            <person name="Segurens B."/>
            <person name="Strittmatter M."/>
            <person name="Tonon T."/>
            <person name="Tregear J.W."/>
            <person name="Valentin K."/>
            <person name="von Dassow P."/>
            <person name="Yamagishi T."/>
            <person name="Van de Peer Y."/>
            <person name="Wincker P."/>
        </authorList>
    </citation>
    <scope>NUCLEOTIDE SEQUENCE [LARGE SCALE GENOMIC DNA]</scope>
    <source>
        <strain evidence="4">Ec32 / CCAP1310/4</strain>
    </source>
</reference>
<feature type="transmembrane region" description="Helical" evidence="2">
    <location>
        <begin position="319"/>
        <end position="338"/>
    </location>
</feature>
<feature type="transmembrane region" description="Helical" evidence="2">
    <location>
        <begin position="344"/>
        <end position="367"/>
    </location>
</feature>
<keyword evidence="2" id="KW-0472">Membrane</keyword>
<dbReference type="InParanoid" id="D7FJ41"/>
<keyword evidence="2" id="KW-1133">Transmembrane helix</keyword>
<dbReference type="OrthoDB" id="10564385at2759"/>
<keyword evidence="2" id="KW-0812">Transmembrane</keyword>
<feature type="transmembrane region" description="Helical" evidence="2">
    <location>
        <begin position="115"/>
        <end position="139"/>
    </location>
</feature>
<feature type="transmembrane region" description="Helical" evidence="2">
    <location>
        <begin position="379"/>
        <end position="397"/>
    </location>
</feature>
<name>D7FJ41_ECTSI</name>
<feature type="region of interest" description="Disordered" evidence="1">
    <location>
        <begin position="1"/>
        <end position="31"/>
    </location>
</feature>
<dbReference type="AlphaFoldDB" id="D7FJ41"/>
<dbReference type="EMBL" id="FN649729">
    <property type="protein sequence ID" value="CBJ28951.1"/>
    <property type="molecule type" value="Genomic_DNA"/>
</dbReference>